<dbReference type="RefSeq" id="WP_045270680.1">
    <property type="nucleotide sequence ID" value="NZ_JYIX01000024.1"/>
</dbReference>
<dbReference type="GO" id="GO:0008237">
    <property type="term" value="F:metallopeptidase activity"/>
    <property type="evidence" value="ECO:0007669"/>
    <property type="project" value="InterPro"/>
</dbReference>
<evidence type="ECO:0000313" key="3">
    <source>
        <dbReference type="Proteomes" id="UP000033740"/>
    </source>
</evidence>
<proteinExistence type="predicted"/>
<keyword evidence="1" id="KW-0732">Signal</keyword>
<dbReference type="Gene3D" id="3.40.390.10">
    <property type="entry name" value="Collagenase (Catalytic Domain)"/>
    <property type="match status" value="1"/>
</dbReference>
<keyword evidence="3" id="KW-1185">Reference proteome</keyword>
<accession>A0A0F0LUQ7</accession>
<sequence>MSIRRVAYRLGVAVTAASVLATAAAPMVFAETGPGLYGTYGPKFTTTQASAEDGNFEALSSKPGAPKTIWLVFDGGTLTGSPWNKNRENAARNDTPVAFGAVDGDSKELRREVYLRMAEYYSPFDVNVTTVRPSDDQLAKTSETDAEYGDVAVFTANSLGEDGGNGLSIVEGALGVAHSKSFGDFSDNFAWTTSVGQEPRNARQLAATAAHEVGHTLSLGHQGWSSVQPAPEGGYIEGPNTNIYYSPNTGFWAPIMGNADNIGMDRWTDGQYPNATNGGQNDLAAMTSSSWARSQRWAVTSTGQEANDGWCGDNPDAYLPNASGACDGTGAHVDVYTYYSGAIDFRQDDHGNALDATATALPLGSKVPGVIERNFGPNGVKDRDVFRIDVPTSGKLDVSAAVAEYGPMLDVRLSVYDAAGNLVGQPFDPAPVVNDGNRRSYVSGMSASGRVDVTPGTYYLTVEGVGYGTTAGYTQTDTSSGMPEYGSIGQYTVSASMVTPLLSATATGRVVTVSATTEGAPSTPGMEYRIGAGAWQSYAGPVTVPGSDARTLEYRLAGSSTTAVTVTVAATGAAVAAAQALGQTVTLNVGQTATGSGVRLTDASGGPVVGQNVVFAWNGTIAAVAGSGATTATVKTNADGIAVVPPLITTAAGQLVITASHSAGSTTLPTVSVVQASASIAGWTDATPKTVTGKVALDVRAYNTGADPVTIQLKTKYGLKTYGGITADKGVSVTFKSYTTSIPTGAVSAVFTSATGTNTFGYTYDAYAAQ</sequence>
<dbReference type="InterPro" id="IPR024079">
    <property type="entry name" value="MetalloPept_cat_dom_sf"/>
</dbReference>
<comment type="caution">
    <text evidence="2">The sequence shown here is derived from an EMBL/GenBank/DDBJ whole genome shotgun (WGS) entry which is preliminary data.</text>
</comment>
<name>A0A0F0LUQ7_9MICO</name>
<dbReference type="InterPro" id="IPR008964">
    <property type="entry name" value="Invasin/intimin_cell_adhesion"/>
</dbReference>
<dbReference type="AlphaFoldDB" id="A0A0F0LUQ7"/>
<gene>
    <name evidence="2" type="ORF">RS86_00544</name>
</gene>
<evidence type="ECO:0000313" key="2">
    <source>
        <dbReference type="EMBL" id="KJL35161.1"/>
    </source>
</evidence>
<dbReference type="STRING" id="582680.RS86_00544"/>
<dbReference type="SUPFAM" id="SSF55486">
    <property type="entry name" value="Metalloproteases ('zincins'), catalytic domain"/>
    <property type="match status" value="1"/>
</dbReference>
<dbReference type="Gene3D" id="2.60.120.380">
    <property type="match status" value="1"/>
</dbReference>
<organism evidence="2 3">
    <name type="scientific">Microbacterium azadirachtae</name>
    <dbReference type="NCBI Taxonomy" id="582680"/>
    <lineage>
        <taxon>Bacteria</taxon>
        <taxon>Bacillati</taxon>
        <taxon>Actinomycetota</taxon>
        <taxon>Actinomycetes</taxon>
        <taxon>Micrococcales</taxon>
        <taxon>Microbacteriaceae</taxon>
        <taxon>Microbacterium</taxon>
    </lineage>
</organism>
<dbReference type="Proteomes" id="UP000033740">
    <property type="component" value="Unassembled WGS sequence"/>
</dbReference>
<evidence type="ECO:0000256" key="1">
    <source>
        <dbReference type="SAM" id="SignalP"/>
    </source>
</evidence>
<protein>
    <submittedName>
        <fullName evidence="2">Uncharacterized protein</fullName>
    </submittedName>
</protein>
<dbReference type="EMBL" id="JYIX01000024">
    <property type="protein sequence ID" value="KJL35161.1"/>
    <property type="molecule type" value="Genomic_DNA"/>
</dbReference>
<feature type="signal peptide" evidence="1">
    <location>
        <begin position="1"/>
        <end position="30"/>
    </location>
</feature>
<reference evidence="2 3" key="1">
    <citation type="submission" date="2015-02" db="EMBL/GenBank/DDBJ databases">
        <title>Draft genome sequences of ten Microbacterium spp. with emphasis on heavy metal contaminated environments.</title>
        <authorList>
            <person name="Corretto E."/>
        </authorList>
    </citation>
    <scope>NUCLEOTIDE SEQUENCE [LARGE SCALE GENOMIC DNA]</scope>
    <source>
        <strain evidence="2 3">ARN176</strain>
    </source>
</reference>
<dbReference type="SUPFAM" id="SSF49373">
    <property type="entry name" value="Invasin/intimin cell-adhesion fragments"/>
    <property type="match status" value="1"/>
</dbReference>
<feature type="chain" id="PRO_5002445444" evidence="1">
    <location>
        <begin position="31"/>
        <end position="770"/>
    </location>
</feature>
<dbReference type="PATRIC" id="fig|582680.6.peg.559"/>